<dbReference type="EMBL" id="PUHR01000040">
    <property type="protein sequence ID" value="KAG0669508.1"/>
    <property type="molecule type" value="Genomic_DNA"/>
</dbReference>
<dbReference type="GO" id="GO:0032543">
    <property type="term" value="P:mitochondrial translation"/>
    <property type="evidence" value="ECO:0007669"/>
    <property type="project" value="InterPro"/>
</dbReference>
<dbReference type="GO" id="GO:0003735">
    <property type="term" value="F:structural constituent of ribosome"/>
    <property type="evidence" value="ECO:0007669"/>
    <property type="project" value="InterPro"/>
</dbReference>
<keyword evidence="5" id="KW-0496">Mitochondrion</keyword>
<evidence type="ECO:0000256" key="5">
    <source>
        <dbReference type="ARBA" id="ARBA00023128"/>
    </source>
</evidence>
<dbReference type="OrthoDB" id="2098203at2759"/>
<organism evidence="8 9">
    <name type="scientific">Maudiozyma exigua</name>
    <name type="common">Yeast</name>
    <name type="synonym">Kazachstania exigua</name>
    <dbReference type="NCBI Taxonomy" id="34358"/>
    <lineage>
        <taxon>Eukaryota</taxon>
        <taxon>Fungi</taxon>
        <taxon>Dikarya</taxon>
        <taxon>Ascomycota</taxon>
        <taxon>Saccharomycotina</taxon>
        <taxon>Saccharomycetes</taxon>
        <taxon>Saccharomycetales</taxon>
        <taxon>Saccharomycetaceae</taxon>
        <taxon>Maudiozyma</taxon>
    </lineage>
</organism>
<gene>
    <name evidence="8" type="primary">MRPL28</name>
    <name evidence="8" type="ORF">C6P45_003740</name>
</gene>
<evidence type="ECO:0000256" key="1">
    <source>
        <dbReference type="ARBA" id="ARBA00004173"/>
    </source>
</evidence>
<comment type="subcellular location">
    <subcellularLocation>
        <location evidence="1">Mitochondrion</location>
    </subcellularLocation>
</comment>
<accession>A0A9P6WCU1</accession>
<dbReference type="Pfam" id="PF09812">
    <property type="entry name" value="MRP-L28"/>
    <property type="match status" value="1"/>
</dbReference>
<evidence type="ECO:0000313" key="8">
    <source>
        <dbReference type="EMBL" id="KAG0669508.1"/>
    </source>
</evidence>
<protein>
    <recommendedName>
        <fullName evidence="7">Large ribosomal subunit protein mL40</fullName>
    </recommendedName>
</protein>
<sequence length="182" mass="21489">MQKRNYRGIKRNNSPVDIVLEYSVSQEYLTKMLSISVRSCSCQKNVVNLIKPLNQVRYKRTKSKNSSGITPQTQRIITQLSVLSARKKQPKMLKLSKEDLIKHQTIQTAWKTYQDILKQERQESLKLQYNKIDEAMNVLQEVSPKLYKQANVDESGKIFPMELRVPTDFPPRKIWYHEYKKQ</sequence>
<evidence type="ECO:0000256" key="4">
    <source>
        <dbReference type="ARBA" id="ARBA00022980"/>
    </source>
</evidence>
<name>A0A9P6WCU1_MAUEX</name>
<dbReference type="PANTHER" id="PTHR39150:SF1">
    <property type="entry name" value="LARGE RIBOSOMAL SUBUNIT PROTEIN ML40"/>
    <property type="match status" value="1"/>
</dbReference>
<keyword evidence="6" id="KW-0687">Ribonucleoprotein</keyword>
<keyword evidence="4 8" id="KW-0689">Ribosomal protein</keyword>
<comment type="caution">
    <text evidence="8">The sequence shown here is derived from an EMBL/GenBank/DDBJ whole genome shotgun (WGS) entry which is preliminary data.</text>
</comment>
<dbReference type="GO" id="GO:0005739">
    <property type="term" value="C:mitochondrion"/>
    <property type="evidence" value="ECO:0007669"/>
    <property type="project" value="UniProtKB-SubCell"/>
</dbReference>
<dbReference type="AlphaFoldDB" id="A0A9P6WCU1"/>
<comment type="similarity">
    <text evidence="2">Belongs to the mitochondrion-specific ribosomal protein mL40 family.</text>
</comment>
<keyword evidence="9" id="KW-1185">Reference proteome</keyword>
<evidence type="ECO:0000256" key="2">
    <source>
        <dbReference type="ARBA" id="ARBA00009360"/>
    </source>
</evidence>
<evidence type="ECO:0000256" key="3">
    <source>
        <dbReference type="ARBA" id="ARBA00022946"/>
    </source>
</evidence>
<reference evidence="8 9" key="1">
    <citation type="submission" date="2020-11" db="EMBL/GenBank/DDBJ databases">
        <title>Kefir isolates.</title>
        <authorList>
            <person name="Marcisauskas S."/>
            <person name="Kim Y."/>
            <person name="Blasche S."/>
        </authorList>
    </citation>
    <scope>NUCLEOTIDE SEQUENCE [LARGE SCALE GENOMIC DNA]</scope>
    <source>
        <strain evidence="8 9">OG2</strain>
    </source>
</reference>
<dbReference type="GO" id="GO:1990904">
    <property type="term" value="C:ribonucleoprotein complex"/>
    <property type="evidence" value="ECO:0007669"/>
    <property type="project" value="UniProtKB-KW"/>
</dbReference>
<evidence type="ECO:0000256" key="6">
    <source>
        <dbReference type="ARBA" id="ARBA00023274"/>
    </source>
</evidence>
<evidence type="ECO:0000256" key="7">
    <source>
        <dbReference type="ARBA" id="ARBA00035192"/>
    </source>
</evidence>
<dbReference type="Proteomes" id="UP000750334">
    <property type="component" value="Unassembled WGS sequence"/>
</dbReference>
<evidence type="ECO:0000313" key="9">
    <source>
        <dbReference type="Proteomes" id="UP000750334"/>
    </source>
</evidence>
<dbReference type="Gene3D" id="6.10.250.3440">
    <property type="match status" value="1"/>
</dbReference>
<dbReference type="InterPro" id="IPR019192">
    <property type="entry name" value="Ribosomal_mL40"/>
</dbReference>
<keyword evidence="3" id="KW-0809">Transit peptide</keyword>
<dbReference type="PANTHER" id="PTHR39150">
    <property type="entry name" value="54S RIBOSOMAL PROTEIN L28, MITOCHONDRIAL"/>
    <property type="match status" value="1"/>
</dbReference>
<dbReference type="InterPro" id="IPR042831">
    <property type="entry name" value="Ribosomal_mL40_fung"/>
</dbReference>
<proteinExistence type="inferred from homology"/>
<dbReference type="FunFam" id="6.10.250.3440:FF:000001">
    <property type="entry name" value="Mitochondrial ribosomal protein L40"/>
    <property type="match status" value="1"/>
</dbReference>
<dbReference type="GO" id="GO:0005840">
    <property type="term" value="C:ribosome"/>
    <property type="evidence" value="ECO:0007669"/>
    <property type="project" value="UniProtKB-KW"/>
</dbReference>